<dbReference type="GO" id="GO:0005886">
    <property type="term" value="C:plasma membrane"/>
    <property type="evidence" value="ECO:0007669"/>
    <property type="project" value="TreeGrafter"/>
</dbReference>
<dbReference type="InterPro" id="IPR008984">
    <property type="entry name" value="SMAD_FHA_dom_sf"/>
</dbReference>
<dbReference type="SUPFAM" id="SSF55073">
    <property type="entry name" value="Nucleotide cyclase"/>
    <property type="match status" value="1"/>
</dbReference>
<protein>
    <recommendedName>
        <fullName evidence="2">diguanylate cyclase</fullName>
        <ecNumber evidence="2">2.7.7.65</ecNumber>
    </recommendedName>
</protein>
<feature type="domain" description="GGDEF" evidence="6">
    <location>
        <begin position="165"/>
        <end position="298"/>
    </location>
</feature>
<comment type="cofactor">
    <cofactor evidence="1">
        <name>Mg(2+)</name>
        <dbReference type="ChEBI" id="CHEBI:18420"/>
    </cofactor>
</comment>
<dbReference type="InterPro" id="IPR050469">
    <property type="entry name" value="Diguanylate_Cyclase"/>
</dbReference>
<dbReference type="PROSITE" id="PS50006">
    <property type="entry name" value="FHA_DOMAIN"/>
    <property type="match status" value="1"/>
</dbReference>
<dbReference type="SUPFAM" id="SSF49879">
    <property type="entry name" value="SMAD/FHA domain"/>
    <property type="match status" value="1"/>
</dbReference>
<proteinExistence type="predicted"/>
<dbReference type="Proteomes" id="UP000521199">
    <property type="component" value="Unassembled WGS sequence"/>
</dbReference>
<comment type="catalytic activity">
    <reaction evidence="3">
        <text>2 GTP = 3',3'-c-di-GMP + 2 diphosphate</text>
        <dbReference type="Rhea" id="RHEA:24898"/>
        <dbReference type="ChEBI" id="CHEBI:33019"/>
        <dbReference type="ChEBI" id="CHEBI:37565"/>
        <dbReference type="ChEBI" id="CHEBI:58805"/>
        <dbReference type="EC" id="2.7.7.65"/>
    </reaction>
</comment>
<comment type="caution">
    <text evidence="7">The sequence shown here is derived from an EMBL/GenBank/DDBJ whole genome shotgun (WGS) entry which is preliminary data.</text>
</comment>
<dbReference type="NCBIfam" id="TIGR00254">
    <property type="entry name" value="GGDEF"/>
    <property type="match status" value="1"/>
</dbReference>
<dbReference type="InterPro" id="IPR000253">
    <property type="entry name" value="FHA_dom"/>
</dbReference>
<dbReference type="Pfam" id="PF00498">
    <property type="entry name" value="FHA"/>
    <property type="match status" value="1"/>
</dbReference>
<reference evidence="7 8" key="1">
    <citation type="submission" date="2020-08" db="EMBL/GenBank/DDBJ databases">
        <title>Genomic Encyclopedia of Type Strains, Phase IV (KMG-IV): sequencing the most valuable type-strain genomes for metagenomic binning, comparative biology and taxonomic classification.</title>
        <authorList>
            <person name="Goeker M."/>
        </authorList>
    </citation>
    <scope>NUCLEOTIDE SEQUENCE [LARGE SCALE GENOMIC DNA]</scope>
    <source>
        <strain evidence="7 8">DSM 24163</strain>
    </source>
</reference>
<dbReference type="CDD" id="cd00060">
    <property type="entry name" value="FHA"/>
    <property type="match status" value="1"/>
</dbReference>
<dbReference type="PANTHER" id="PTHR45138:SF9">
    <property type="entry name" value="DIGUANYLATE CYCLASE DGCM-RELATED"/>
    <property type="match status" value="1"/>
</dbReference>
<evidence type="ECO:0000313" key="7">
    <source>
        <dbReference type="EMBL" id="MBB5206988.1"/>
    </source>
</evidence>
<dbReference type="Gene3D" id="2.60.200.20">
    <property type="match status" value="1"/>
</dbReference>
<feature type="domain" description="FHA" evidence="5">
    <location>
        <begin position="48"/>
        <end position="97"/>
    </location>
</feature>
<dbReference type="RefSeq" id="WP_183959473.1">
    <property type="nucleotide sequence ID" value="NZ_JACHHP010000001.1"/>
</dbReference>
<dbReference type="Pfam" id="PF00990">
    <property type="entry name" value="GGDEF"/>
    <property type="match status" value="1"/>
</dbReference>
<dbReference type="Gene3D" id="3.30.70.270">
    <property type="match status" value="1"/>
</dbReference>
<dbReference type="SMART" id="SM00267">
    <property type="entry name" value="GGDEF"/>
    <property type="match status" value="1"/>
</dbReference>
<evidence type="ECO:0000256" key="4">
    <source>
        <dbReference type="SAM" id="MobiDB-lite"/>
    </source>
</evidence>
<dbReference type="CDD" id="cd01949">
    <property type="entry name" value="GGDEF"/>
    <property type="match status" value="1"/>
</dbReference>
<evidence type="ECO:0000256" key="1">
    <source>
        <dbReference type="ARBA" id="ARBA00001946"/>
    </source>
</evidence>
<evidence type="ECO:0000256" key="2">
    <source>
        <dbReference type="ARBA" id="ARBA00012528"/>
    </source>
</evidence>
<feature type="compositionally biased region" description="Basic and acidic residues" evidence="4">
    <location>
        <begin position="1"/>
        <end position="10"/>
    </location>
</feature>
<dbReference type="EC" id="2.7.7.65" evidence="2"/>
<dbReference type="AlphaFoldDB" id="A0A7W8D658"/>
<dbReference type="SMART" id="SM00240">
    <property type="entry name" value="FHA"/>
    <property type="match status" value="1"/>
</dbReference>
<evidence type="ECO:0000259" key="6">
    <source>
        <dbReference type="PROSITE" id="PS50887"/>
    </source>
</evidence>
<dbReference type="GO" id="GO:0043709">
    <property type="term" value="P:cell adhesion involved in single-species biofilm formation"/>
    <property type="evidence" value="ECO:0007669"/>
    <property type="project" value="TreeGrafter"/>
</dbReference>
<dbReference type="InterPro" id="IPR029787">
    <property type="entry name" value="Nucleotide_cyclase"/>
</dbReference>
<keyword evidence="8" id="KW-1185">Reference proteome</keyword>
<dbReference type="FunFam" id="3.30.70.270:FF:000001">
    <property type="entry name" value="Diguanylate cyclase domain protein"/>
    <property type="match status" value="1"/>
</dbReference>
<dbReference type="GO" id="GO:1902201">
    <property type="term" value="P:negative regulation of bacterial-type flagellum-dependent cell motility"/>
    <property type="evidence" value="ECO:0007669"/>
    <property type="project" value="TreeGrafter"/>
</dbReference>
<accession>A0A7W8D658</accession>
<organism evidence="7 8">
    <name type="scientific">Chiayiivirga flava</name>
    <dbReference type="NCBI Taxonomy" id="659595"/>
    <lineage>
        <taxon>Bacteria</taxon>
        <taxon>Pseudomonadati</taxon>
        <taxon>Pseudomonadota</taxon>
        <taxon>Gammaproteobacteria</taxon>
        <taxon>Lysobacterales</taxon>
        <taxon>Lysobacteraceae</taxon>
        <taxon>Chiayiivirga</taxon>
    </lineage>
</organism>
<sequence length="300" mass="32928">MTAPTDRDTTQRTQISPGPDAPAPHSACVVVIHGEGLGKRADISTDPLVVGRSHEADLYIPHPSVSRQHCAVWHEHGRYRIRDLGSTNRTRVNERVIDVSDLADGDHVTVGESILKFISHASVEARYHEEVHQLASHDSLTDFSNRRHFLELLEKEIARAEHQRRALSLAILDVDHFKRINDRHGHPGGDVVLRQIAALVRSQLRADELVGRIGGEEFAIVYPDADPAAVRIRCEALRETVARSSVSVGDSAMQMTVSIGIAHLGPACPDRSSLMRAADAALYRAKETGRNRICVAGDGD</sequence>
<evidence type="ECO:0000256" key="3">
    <source>
        <dbReference type="ARBA" id="ARBA00034247"/>
    </source>
</evidence>
<dbReference type="GO" id="GO:0052621">
    <property type="term" value="F:diguanylate cyclase activity"/>
    <property type="evidence" value="ECO:0007669"/>
    <property type="project" value="UniProtKB-EC"/>
</dbReference>
<dbReference type="InterPro" id="IPR000160">
    <property type="entry name" value="GGDEF_dom"/>
</dbReference>
<gene>
    <name evidence="7" type="ORF">HNQ52_000504</name>
</gene>
<dbReference type="PANTHER" id="PTHR45138">
    <property type="entry name" value="REGULATORY COMPONENTS OF SENSORY TRANSDUCTION SYSTEM"/>
    <property type="match status" value="1"/>
</dbReference>
<evidence type="ECO:0000259" key="5">
    <source>
        <dbReference type="PROSITE" id="PS50006"/>
    </source>
</evidence>
<name>A0A7W8D658_9GAMM</name>
<evidence type="ECO:0000313" key="8">
    <source>
        <dbReference type="Proteomes" id="UP000521199"/>
    </source>
</evidence>
<feature type="region of interest" description="Disordered" evidence="4">
    <location>
        <begin position="1"/>
        <end position="24"/>
    </location>
</feature>
<dbReference type="PROSITE" id="PS50887">
    <property type="entry name" value="GGDEF"/>
    <property type="match status" value="1"/>
</dbReference>
<dbReference type="EMBL" id="JACHHP010000001">
    <property type="protein sequence ID" value="MBB5206988.1"/>
    <property type="molecule type" value="Genomic_DNA"/>
</dbReference>
<dbReference type="InterPro" id="IPR043128">
    <property type="entry name" value="Rev_trsase/Diguanyl_cyclase"/>
</dbReference>